<name>A0A146K9V3_9EUKA</name>
<evidence type="ECO:0000256" key="2">
    <source>
        <dbReference type="ARBA" id="ARBA00022737"/>
    </source>
</evidence>
<dbReference type="SUPFAM" id="SSF52058">
    <property type="entry name" value="L domain-like"/>
    <property type="match status" value="1"/>
</dbReference>
<feature type="compositionally biased region" description="Basic and acidic residues" evidence="3">
    <location>
        <begin position="171"/>
        <end position="190"/>
    </location>
</feature>
<dbReference type="PANTHER" id="PTHR18849">
    <property type="entry name" value="LEUCINE RICH REPEAT PROTEIN"/>
    <property type="match status" value="1"/>
</dbReference>
<keyword evidence="2" id="KW-0677">Repeat</keyword>
<evidence type="ECO:0000259" key="4">
    <source>
        <dbReference type="SMART" id="SM00446"/>
    </source>
</evidence>
<dbReference type="PROSITE" id="PS51450">
    <property type="entry name" value="LRR"/>
    <property type="match status" value="2"/>
</dbReference>
<dbReference type="AlphaFoldDB" id="A0A146K9V3"/>
<dbReference type="InterPro" id="IPR032675">
    <property type="entry name" value="LRR_dom_sf"/>
</dbReference>
<feature type="region of interest" description="Disordered" evidence="3">
    <location>
        <begin position="161"/>
        <end position="192"/>
    </location>
</feature>
<dbReference type="Gene3D" id="3.80.10.10">
    <property type="entry name" value="Ribonuclease Inhibitor"/>
    <property type="match status" value="1"/>
</dbReference>
<sequence>LSSALIYQKTRLSALEHVKNLNIWGASLEDISILSQCTSVEMLSLSVNQISDLSCLQNLAHLRELYLRKNNISDIQQICYLTNLSIQVAWLSDNPIAKDPQYRLYVIKALPKLTKLDEQDVTQEERILANKTRFSIPHQVPQGQQAPNFQEPAKEQVIQPRYPSNVVEEPEIPKPIKKRESQPVYVEERAPSNSVSSRQLQKKITLAVLNLIDELDVENLQTVQAQIHALLQVKK</sequence>
<dbReference type="Pfam" id="PF14580">
    <property type="entry name" value="LRR_9"/>
    <property type="match status" value="1"/>
</dbReference>
<dbReference type="EMBL" id="GDID01003259">
    <property type="protein sequence ID" value="JAP93347.1"/>
    <property type="molecule type" value="Transcribed_RNA"/>
</dbReference>
<dbReference type="InterPro" id="IPR003603">
    <property type="entry name" value="U2A'_phosphoprotein32A_C"/>
</dbReference>
<accession>A0A146K9V3</accession>
<evidence type="ECO:0000256" key="3">
    <source>
        <dbReference type="SAM" id="MobiDB-lite"/>
    </source>
</evidence>
<proteinExistence type="predicted"/>
<feature type="non-terminal residue" evidence="5">
    <location>
        <position position="1"/>
    </location>
</feature>
<evidence type="ECO:0000256" key="1">
    <source>
        <dbReference type="ARBA" id="ARBA00022614"/>
    </source>
</evidence>
<dbReference type="InterPro" id="IPR001611">
    <property type="entry name" value="Leu-rich_rpt"/>
</dbReference>
<organism evidence="5">
    <name type="scientific">Trepomonas sp. PC1</name>
    <dbReference type="NCBI Taxonomy" id="1076344"/>
    <lineage>
        <taxon>Eukaryota</taxon>
        <taxon>Metamonada</taxon>
        <taxon>Diplomonadida</taxon>
        <taxon>Hexamitidae</taxon>
        <taxon>Hexamitinae</taxon>
        <taxon>Trepomonas</taxon>
    </lineage>
</organism>
<keyword evidence="1" id="KW-0433">Leucine-rich repeat</keyword>
<gene>
    <name evidence="5" type="ORF">TPC1_14410</name>
</gene>
<dbReference type="PANTHER" id="PTHR18849:SF0">
    <property type="entry name" value="CILIA- AND FLAGELLA-ASSOCIATED PROTEIN 410-RELATED"/>
    <property type="match status" value="1"/>
</dbReference>
<feature type="domain" description="U2A'/phosphoprotein 32 family A C-terminal" evidence="4">
    <location>
        <begin position="99"/>
        <end position="117"/>
    </location>
</feature>
<dbReference type="SMART" id="SM00446">
    <property type="entry name" value="LRRcap"/>
    <property type="match status" value="1"/>
</dbReference>
<evidence type="ECO:0000313" key="5">
    <source>
        <dbReference type="EMBL" id="JAP93347.1"/>
    </source>
</evidence>
<protein>
    <recommendedName>
        <fullName evidence="4">U2A'/phosphoprotein 32 family A C-terminal domain-containing protein</fullName>
    </recommendedName>
</protein>
<reference evidence="5" key="1">
    <citation type="submission" date="2015-07" db="EMBL/GenBank/DDBJ databases">
        <title>Adaptation to a free-living lifestyle via gene acquisitions in the diplomonad Trepomonas sp. PC1.</title>
        <authorList>
            <person name="Xu F."/>
            <person name="Jerlstrom-Hultqvist J."/>
            <person name="Kolisko M."/>
            <person name="Simpson A.G.B."/>
            <person name="Roger A.J."/>
            <person name="Svard S.G."/>
            <person name="Andersson J.O."/>
        </authorList>
    </citation>
    <scope>NUCLEOTIDE SEQUENCE</scope>
    <source>
        <strain evidence="5">PC1</strain>
    </source>
</reference>